<accession>A0A1I7NG53</accession>
<sequence length="242" mass="27115">MQADITIVATRRPELLRQMIASFSKNVFPKLDIGHVYANVDPAFGSKDDQAEAVRIIRQRFPTATVFEPETPGFAAAVVRVWAATSSPFVLHAEEDWLAIKDAGDFCAPFARHPTLAQVVLSMPFQEKRLGIRRKFKSRRLIGLTVPFTRKPCNHIGTSPGLFRGLFCREAARMMDPALDPEKQFCGGHNPPLEQYARGFDSFIHSPDGDYVLADLGRDWMKAHGRRKQIVNGVVSWPEVLA</sequence>
<reference evidence="2" key="1">
    <citation type="submission" date="2016-10" db="EMBL/GenBank/DDBJ databases">
        <authorList>
            <person name="Varghese N."/>
            <person name="Submissions S."/>
        </authorList>
    </citation>
    <scope>NUCLEOTIDE SEQUENCE [LARGE SCALE GENOMIC DNA]</scope>
    <source>
        <strain evidence="2">DSM 1565</strain>
    </source>
</reference>
<evidence type="ECO:0008006" key="3">
    <source>
        <dbReference type="Google" id="ProtNLM"/>
    </source>
</evidence>
<dbReference type="AlphaFoldDB" id="A0A1I7NG53"/>
<dbReference type="OrthoDB" id="848759at2"/>
<evidence type="ECO:0000313" key="1">
    <source>
        <dbReference type="EMBL" id="SFV33652.1"/>
    </source>
</evidence>
<name>A0A1I7NG53_9HYPH</name>
<dbReference type="EMBL" id="FPCH01000002">
    <property type="protein sequence ID" value="SFV33652.1"/>
    <property type="molecule type" value="Genomic_DNA"/>
</dbReference>
<dbReference type="RefSeq" id="WP_143117795.1">
    <property type="nucleotide sequence ID" value="NZ_FPCH01000002.1"/>
</dbReference>
<proteinExistence type="predicted"/>
<protein>
    <recommendedName>
        <fullName evidence="3">Glycosyl transferase family 2</fullName>
    </recommendedName>
</protein>
<organism evidence="1 2">
    <name type="scientific">Hyphomicrobium facile</name>
    <dbReference type="NCBI Taxonomy" id="51670"/>
    <lineage>
        <taxon>Bacteria</taxon>
        <taxon>Pseudomonadati</taxon>
        <taxon>Pseudomonadota</taxon>
        <taxon>Alphaproteobacteria</taxon>
        <taxon>Hyphomicrobiales</taxon>
        <taxon>Hyphomicrobiaceae</taxon>
        <taxon>Hyphomicrobium</taxon>
    </lineage>
</organism>
<dbReference type="Proteomes" id="UP000199423">
    <property type="component" value="Unassembled WGS sequence"/>
</dbReference>
<gene>
    <name evidence="1" type="ORF">SAMN04488557_2065</name>
</gene>
<evidence type="ECO:0000313" key="2">
    <source>
        <dbReference type="Proteomes" id="UP000199423"/>
    </source>
</evidence>
<keyword evidence="2" id="KW-1185">Reference proteome</keyword>